<dbReference type="Gene3D" id="3.40.1390.30">
    <property type="entry name" value="NIF3 (NGG1p interacting factor 3)-like"/>
    <property type="match status" value="2"/>
</dbReference>
<dbReference type="SUPFAM" id="SSF102705">
    <property type="entry name" value="NIF3 (NGG1p interacting factor 3)-like"/>
    <property type="match status" value="1"/>
</dbReference>
<keyword evidence="6" id="KW-1185">Reference proteome</keyword>
<dbReference type="PANTHER" id="PTHR13799:SF14">
    <property type="entry name" value="GTP CYCLOHYDROLASE 1 TYPE 2 HOMOLOG"/>
    <property type="match status" value="1"/>
</dbReference>
<dbReference type="GO" id="GO:0016787">
    <property type="term" value="F:hydrolase activity"/>
    <property type="evidence" value="ECO:0007669"/>
    <property type="project" value="UniProtKB-KW"/>
</dbReference>
<dbReference type="EMBL" id="AP024169">
    <property type="protein sequence ID" value="BCN32238.1"/>
    <property type="molecule type" value="Genomic_DNA"/>
</dbReference>
<evidence type="ECO:0000256" key="3">
    <source>
        <dbReference type="ARBA" id="ARBA00022723"/>
    </source>
</evidence>
<dbReference type="Pfam" id="PF01784">
    <property type="entry name" value="DUF34_NIF3"/>
    <property type="match status" value="1"/>
</dbReference>
<gene>
    <name evidence="5" type="ORF">bsdtb5_35330</name>
</gene>
<dbReference type="PANTHER" id="PTHR13799">
    <property type="entry name" value="NGG1 INTERACTING FACTOR 3"/>
    <property type="match status" value="1"/>
</dbReference>
<keyword evidence="3 4" id="KW-0479">Metal-binding</keyword>
<dbReference type="RefSeq" id="WP_271713299.1">
    <property type="nucleotide sequence ID" value="NZ_AP024169.1"/>
</dbReference>
<feature type="binding site" evidence="4">
    <location>
        <position position="233"/>
    </location>
    <ligand>
        <name>a divalent metal cation</name>
        <dbReference type="ChEBI" id="CHEBI:60240"/>
        <label>1</label>
    </ligand>
</feature>
<evidence type="ECO:0000256" key="1">
    <source>
        <dbReference type="ARBA" id="ARBA00006964"/>
    </source>
</evidence>
<evidence type="ECO:0000256" key="4">
    <source>
        <dbReference type="PIRSR" id="PIRSR602678-1"/>
    </source>
</evidence>
<dbReference type="FunFam" id="3.40.1390.30:FF:000001">
    <property type="entry name" value="GTP cyclohydrolase 1 type 2"/>
    <property type="match status" value="1"/>
</dbReference>
<dbReference type="KEGG" id="ahb:bsdtb5_35330"/>
<evidence type="ECO:0000313" key="5">
    <source>
        <dbReference type="EMBL" id="BCN32238.1"/>
    </source>
</evidence>
<dbReference type="AlphaFoldDB" id="A0A7R7IDZ8"/>
<feature type="binding site" evidence="4">
    <location>
        <position position="229"/>
    </location>
    <ligand>
        <name>a divalent metal cation</name>
        <dbReference type="ChEBI" id="CHEBI:60240"/>
        <label>1</label>
    </ligand>
</feature>
<evidence type="ECO:0000313" key="6">
    <source>
        <dbReference type="Proteomes" id="UP000595897"/>
    </source>
</evidence>
<reference evidence="5 6" key="1">
    <citation type="submission" date="2020-11" db="EMBL/GenBank/DDBJ databases">
        <title>Draft genome sequencing of a Lachnospiraceae strain isolated from anoxic soil subjected to BSD treatment.</title>
        <authorList>
            <person name="Uek A."/>
            <person name="Tonouchi A."/>
        </authorList>
    </citation>
    <scope>NUCLEOTIDE SEQUENCE [LARGE SCALE GENOMIC DNA]</scope>
    <source>
        <strain evidence="5 6">TB5</strain>
    </source>
</reference>
<dbReference type="GO" id="GO:0005737">
    <property type="term" value="C:cytoplasm"/>
    <property type="evidence" value="ECO:0007669"/>
    <property type="project" value="TreeGrafter"/>
</dbReference>
<organism evidence="5 6">
    <name type="scientific">Anaeromicropila herbilytica</name>
    <dbReference type="NCBI Taxonomy" id="2785025"/>
    <lineage>
        <taxon>Bacteria</taxon>
        <taxon>Bacillati</taxon>
        <taxon>Bacillota</taxon>
        <taxon>Clostridia</taxon>
        <taxon>Lachnospirales</taxon>
        <taxon>Lachnospiraceae</taxon>
        <taxon>Anaeromicropila</taxon>
    </lineage>
</organism>
<evidence type="ECO:0000256" key="2">
    <source>
        <dbReference type="ARBA" id="ARBA00022112"/>
    </source>
</evidence>
<accession>A0A7R7IDZ8</accession>
<protein>
    <recommendedName>
        <fullName evidence="2">GTP cyclohydrolase 1 type 2 homolog</fullName>
    </recommendedName>
</protein>
<dbReference type="InterPro" id="IPR002678">
    <property type="entry name" value="DUF34/NIF3"/>
</dbReference>
<comment type="similarity">
    <text evidence="1">Belongs to the GTP cyclohydrolase I type 2/NIF3 family.</text>
</comment>
<proteinExistence type="inferred from homology"/>
<feature type="binding site" evidence="4">
    <location>
        <position position="106"/>
    </location>
    <ligand>
        <name>a divalent metal cation</name>
        <dbReference type="ChEBI" id="CHEBI:60240"/>
        <label>1</label>
    </ligand>
</feature>
<feature type="binding site" evidence="4">
    <location>
        <position position="67"/>
    </location>
    <ligand>
        <name>a divalent metal cation</name>
        <dbReference type="ChEBI" id="CHEBI:60240"/>
        <label>1</label>
    </ligand>
</feature>
<name>A0A7R7IDZ8_9FIRM</name>
<feature type="binding site" evidence="4">
    <location>
        <position position="68"/>
    </location>
    <ligand>
        <name>a divalent metal cation</name>
        <dbReference type="ChEBI" id="CHEBI:60240"/>
        <label>1</label>
    </ligand>
</feature>
<dbReference type="Proteomes" id="UP000595897">
    <property type="component" value="Chromosome"/>
</dbReference>
<dbReference type="GO" id="GO:0046872">
    <property type="term" value="F:metal ion binding"/>
    <property type="evidence" value="ECO:0007669"/>
    <property type="project" value="UniProtKB-KW"/>
</dbReference>
<dbReference type="NCBIfam" id="TIGR00486">
    <property type="entry name" value="YbgI_SA1388"/>
    <property type="match status" value="1"/>
</dbReference>
<keyword evidence="5" id="KW-0378">Hydrolase</keyword>
<dbReference type="InterPro" id="IPR036069">
    <property type="entry name" value="DUF34/NIF3_sf"/>
</dbReference>
<sequence>MTKCKVQDITNLLEELCPLDYAEKWDNVGLLVGSKEKEVTNIMVALDATDEVIEQAVEKKIDLLITHHPMIFSARKTVTNDDFIGRRILALIKNDISYYAMHTNCDIMAMADAAAEKIGLINTRVLEVTLRNMIKNREVGIGRVGILREQQTLESCALLVKERFQLDHVRVIGNLESNINKVAISTGSGKDFVKLAIEANADVLITGDIDHHTAIDSLACGLNIIDAGHFGTEHFMTELISEYIKNNSNKLLENNTERDSIVVLVAKEKDPFQII</sequence>